<reference evidence="1" key="1">
    <citation type="journal article" date="2020" name="Stud. Mycol.">
        <title>101 Dothideomycetes genomes: a test case for predicting lifestyles and emergence of pathogens.</title>
        <authorList>
            <person name="Haridas S."/>
            <person name="Albert R."/>
            <person name="Binder M."/>
            <person name="Bloem J."/>
            <person name="Labutti K."/>
            <person name="Salamov A."/>
            <person name="Andreopoulos B."/>
            <person name="Baker S."/>
            <person name="Barry K."/>
            <person name="Bills G."/>
            <person name="Bluhm B."/>
            <person name="Cannon C."/>
            <person name="Castanera R."/>
            <person name="Culley D."/>
            <person name="Daum C."/>
            <person name="Ezra D."/>
            <person name="Gonzalez J."/>
            <person name="Henrissat B."/>
            <person name="Kuo A."/>
            <person name="Liang C."/>
            <person name="Lipzen A."/>
            <person name="Lutzoni F."/>
            <person name="Magnuson J."/>
            <person name="Mondo S."/>
            <person name="Nolan M."/>
            <person name="Ohm R."/>
            <person name="Pangilinan J."/>
            <person name="Park H.-J."/>
            <person name="Ramirez L."/>
            <person name="Alfaro M."/>
            <person name="Sun H."/>
            <person name="Tritt A."/>
            <person name="Yoshinaga Y."/>
            <person name="Zwiers L.-H."/>
            <person name="Turgeon B."/>
            <person name="Goodwin S."/>
            <person name="Spatafora J."/>
            <person name="Crous P."/>
            <person name="Grigoriev I."/>
        </authorList>
    </citation>
    <scope>NUCLEOTIDE SEQUENCE</scope>
    <source>
        <strain evidence="1">CBS 125425</strain>
    </source>
</reference>
<evidence type="ECO:0000313" key="2">
    <source>
        <dbReference type="Proteomes" id="UP000799444"/>
    </source>
</evidence>
<comment type="caution">
    <text evidence="1">The sequence shown here is derived from an EMBL/GenBank/DDBJ whole genome shotgun (WGS) entry which is preliminary data.</text>
</comment>
<gene>
    <name evidence="1" type="ORF">EJ04DRAFT_476485</name>
</gene>
<dbReference type="EMBL" id="ML996261">
    <property type="protein sequence ID" value="KAF2728933.1"/>
    <property type="molecule type" value="Genomic_DNA"/>
</dbReference>
<dbReference type="PANTHER" id="PTHR37540:SF5">
    <property type="entry name" value="TRANSCRIPTION FACTOR DOMAIN-CONTAINING PROTEIN"/>
    <property type="match status" value="1"/>
</dbReference>
<evidence type="ECO:0000313" key="1">
    <source>
        <dbReference type="EMBL" id="KAF2728933.1"/>
    </source>
</evidence>
<dbReference type="PANTHER" id="PTHR37540">
    <property type="entry name" value="TRANSCRIPTION FACTOR (ACR-2), PUTATIVE-RELATED-RELATED"/>
    <property type="match status" value="1"/>
</dbReference>
<organism evidence="1 2">
    <name type="scientific">Polyplosphaeria fusca</name>
    <dbReference type="NCBI Taxonomy" id="682080"/>
    <lineage>
        <taxon>Eukaryota</taxon>
        <taxon>Fungi</taxon>
        <taxon>Dikarya</taxon>
        <taxon>Ascomycota</taxon>
        <taxon>Pezizomycotina</taxon>
        <taxon>Dothideomycetes</taxon>
        <taxon>Pleosporomycetidae</taxon>
        <taxon>Pleosporales</taxon>
        <taxon>Tetraplosphaeriaceae</taxon>
        <taxon>Polyplosphaeria</taxon>
    </lineage>
</organism>
<proteinExistence type="predicted"/>
<protein>
    <submittedName>
        <fullName evidence="1">Uncharacterized protein</fullName>
    </submittedName>
</protein>
<sequence>MLMRHKAAKQAGEPLFCIEDVGKVFFQGMDDIFQDALTDPALFHALSLTLAMAANNDVPNVECLIHRGKVLRHVGERLQTPAKVINTSTISAMLLLIGYEYRAQEASRESVTVQLRAVDEVAKYWRSSKRAHCDLINRALFWQDLMSCVILDTPRFLSYDIFLEFIPTRDNCPMVPESHVLRPGLLELTDWLPIKMITLLEDLNALCDLVDTRCTGEDLPVKKMQIDNGQGWLESRLGDCLSELRASGQHNPIYEACIYAAYLSTYKLSTSIWEGILMPEFCASQILRLLQTAGSAARFEPLSDLVTWLLFAGGTFAANQRTKLAFTRAILGKYRVATERCVASWDALKETLTRFVWCSHVMERPVLRFWDGMHPENPLNDGQL</sequence>
<name>A0A9P4QP44_9PLEO</name>
<dbReference type="OrthoDB" id="2130169at2759"/>
<dbReference type="Proteomes" id="UP000799444">
    <property type="component" value="Unassembled WGS sequence"/>
</dbReference>
<keyword evidence="2" id="KW-1185">Reference proteome</keyword>
<accession>A0A9P4QP44</accession>
<dbReference type="AlphaFoldDB" id="A0A9P4QP44"/>